<keyword evidence="4" id="KW-1185">Reference proteome</keyword>
<dbReference type="PANTHER" id="PTHR46797:SF1">
    <property type="entry name" value="METHYLPHOSPHONATE SYNTHASE"/>
    <property type="match status" value="1"/>
</dbReference>
<dbReference type="Gene3D" id="1.10.260.40">
    <property type="entry name" value="lambda repressor-like DNA-binding domains"/>
    <property type="match status" value="1"/>
</dbReference>
<dbReference type="SUPFAM" id="SSF47413">
    <property type="entry name" value="lambda repressor-like DNA-binding domains"/>
    <property type="match status" value="1"/>
</dbReference>
<gene>
    <name evidence="3" type="ORF">K7J14_09640</name>
</gene>
<reference evidence="3" key="1">
    <citation type="submission" date="2021-08" db="EMBL/GenBank/DDBJ databases">
        <title>Comparative analyses of Brucepasteria parasyntrophica and Teretinema zuelzerae.</title>
        <authorList>
            <person name="Song Y."/>
            <person name="Brune A."/>
        </authorList>
    </citation>
    <scope>NUCLEOTIDE SEQUENCE</scope>
    <source>
        <strain evidence="3">DSM 1903</strain>
    </source>
</reference>
<evidence type="ECO:0000313" key="3">
    <source>
        <dbReference type="EMBL" id="MCD1654960.1"/>
    </source>
</evidence>
<dbReference type="InterPro" id="IPR001387">
    <property type="entry name" value="Cro/C1-type_HTH"/>
</dbReference>
<comment type="caution">
    <text evidence="3">The sequence shown here is derived from an EMBL/GenBank/DDBJ whole genome shotgun (WGS) entry which is preliminary data.</text>
</comment>
<dbReference type="Pfam" id="PF01381">
    <property type="entry name" value="HTH_3"/>
    <property type="match status" value="1"/>
</dbReference>
<dbReference type="RefSeq" id="WP_230755655.1">
    <property type="nucleotide sequence ID" value="NZ_JAINWA010000003.1"/>
</dbReference>
<sequence length="110" mass="12992">MKQSYNVKQIVGNNLRKIRNRRKLSQLDLSDRTGRSLTYINNIENGKKFLSEKTLQLLCTALEAYPFEFFLTDDIPNLDQAYEIQKEQEKMLNDLNEVLSRYQRKGENSD</sequence>
<dbReference type="EMBL" id="JAINWA010000003">
    <property type="protein sequence ID" value="MCD1654960.1"/>
    <property type="molecule type" value="Genomic_DNA"/>
</dbReference>
<evidence type="ECO:0000313" key="4">
    <source>
        <dbReference type="Proteomes" id="UP001198163"/>
    </source>
</evidence>
<proteinExistence type="predicted"/>
<organism evidence="3 4">
    <name type="scientific">Teretinema zuelzerae</name>
    <dbReference type="NCBI Taxonomy" id="156"/>
    <lineage>
        <taxon>Bacteria</taxon>
        <taxon>Pseudomonadati</taxon>
        <taxon>Spirochaetota</taxon>
        <taxon>Spirochaetia</taxon>
        <taxon>Spirochaetales</taxon>
        <taxon>Treponemataceae</taxon>
        <taxon>Teretinema</taxon>
    </lineage>
</organism>
<name>A0AAE3EIN3_9SPIR</name>
<dbReference type="CDD" id="cd00093">
    <property type="entry name" value="HTH_XRE"/>
    <property type="match status" value="1"/>
</dbReference>
<dbReference type="AlphaFoldDB" id="A0AAE3EIN3"/>
<dbReference type="GO" id="GO:0003700">
    <property type="term" value="F:DNA-binding transcription factor activity"/>
    <property type="evidence" value="ECO:0007669"/>
    <property type="project" value="TreeGrafter"/>
</dbReference>
<dbReference type="InterPro" id="IPR010982">
    <property type="entry name" value="Lambda_DNA-bd_dom_sf"/>
</dbReference>
<feature type="domain" description="HTH cro/C1-type" evidence="2">
    <location>
        <begin position="15"/>
        <end position="70"/>
    </location>
</feature>
<protein>
    <submittedName>
        <fullName evidence="3">Helix-turn-helix domain-containing protein</fullName>
    </submittedName>
</protein>
<dbReference type="InterPro" id="IPR050807">
    <property type="entry name" value="TransReg_Diox_bact_type"/>
</dbReference>
<dbReference type="GO" id="GO:0003677">
    <property type="term" value="F:DNA binding"/>
    <property type="evidence" value="ECO:0007669"/>
    <property type="project" value="UniProtKB-KW"/>
</dbReference>
<dbReference type="PANTHER" id="PTHR46797">
    <property type="entry name" value="HTH-TYPE TRANSCRIPTIONAL REGULATOR"/>
    <property type="match status" value="1"/>
</dbReference>
<keyword evidence="1" id="KW-0238">DNA-binding</keyword>
<dbReference type="SMART" id="SM00530">
    <property type="entry name" value="HTH_XRE"/>
    <property type="match status" value="1"/>
</dbReference>
<dbReference type="PROSITE" id="PS50943">
    <property type="entry name" value="HTH_CROC1"/>
    <property type="match status" value="1"/>
</dbReference>
<evidence type="ECO:0000256" key="1">
    <source>
        <dbReference type="ARBA" id="ARBA00023125"/>
    </source>
</evidence>
<evidence type="ECO:0000259" key="2">
    <source>
        <dbReference type="PROSITE" id="PS50943"/>
    </source>
</evidence>
<dbReference type="Proteomes" id="UP001198163">
    <property type="component" value="Unassembled WGS sequence"/>
</dbReference>
<dbReference type="GO" id="GO:0005829">
    <property type="term" value="C:cytosol"/>
    <property type="evidence" value="ECO:0007669"/>
    <property type="project" value="TreeGrafter"/>
</dbReference>
<accession>A0AAE3EIN3</accession>